<proteinExistence type="inferred from homology"/>
<comment type="function">
    <text evidence="9">Processively dephosphorylates Ser-5 of the heptad repeats YSPTSPS in the C-terminal domain of the largest RNA polymerase II subunit (RPB1).</text>
</comment>
<comment type="subcellular location">
    <subcellularLocation>
        <location evidence="1 9">Nucleus</location>
    </subcellularLocation>
</comment>
<keyword evidence="3 9" id="KW-0507">mRNA processing</keyword>
<evidence type="ECO:0000313" key="11">
    <source>
        <dbReference type="Proteomes" id="UP000298030"/>
    </source>
</evidence>
<organism evidence="10 11">
    <name type="scientific">Coprinellus micaceus</name>
    <name type="common">Glistening ink-cap mushroom</name>
    <name type="synonym">Coprinus micaceus</name>
    <dbReference type="NCBI Taxonomy" id="71717"/>
    <lineage>
        <taxon>Eukaryota</taxon>
        <taxon>Fungi</taxon>
        <taxon>Dikarya</taxon>
        <taxon>Basidiomycota</taxon>
        <taxon>Agaricomycotina</taxon>
        <taxon>Agaricomycetes</taxon>
        <taxon>Agaricomycetidae</taxon>
        <taxon>Agaricales</taxon>
        <taxon>Agaricineae</taxon>
        <taxon>Psathyrellaceae</taxon>
        <taxon>Coprinellus</taxon>
    </lineage>
</organism>
<dbReference type="PANTHER" id="PTHR20383">
    <property type="entry name" value="RNA POLYMERASE II SUBUNIT A C-TERMINAL DOMAIN PHOSPHATASE"/>
    <property type="match status" value="1"/>
</dbReference>
<reference evidence="10 11" key="1">
    <citation type="journal article" date="2019" name="Nat. Ecol. Evol.">
        <title>Megaphylogeny resolves global patterns of mushroom evolution.</title>
        <authorList>
            <person name="Varga T."/>
            <person name="Krizsan K."/>
            <person name="Foldi C."/>
            <person name="Dima B."/>
            <person name="Sanchez-Garcia M."/>
            <person name="Sanchez-Ramirez S."/>
            <person name="Szollosi G.J."/>
            <person name="Szarkandi J.G."/>
            <person name="Papp V."/>
            <person name="Albert L."/>
            <person name="Andreopoulos W."/>
            <person name="Angelini C."/>
            <person name="Antonin V."/>
            <person name="Barry K.W."/>
            <person name="Bougher N.L."/>
            <person name="Buchanan P."/>
            <person name="Buyck B."/>
            <person name="Bense V."/>
            <person name="Catcheside P."/>
            <person name="Chovatia M."/>
            <person name="Cooper J."/>
            <person name="Damon W."/>
            <person name="Desjardin D."/>
            <person name="Finy P."/>
            <person name="Geml J."/>
            <person name="Haridas S."/>
            <person name="Hughes K."/>
            <person name="Justo A."/>
            <person name="Karasinski D."/>
            <person name="Kautmanova I."/>
            <person name="Kiss B."/>
            <person name="Kocsube S."/>
            <person name="Kotiranta H."/>
            <person name="LaButti K.M."/>
            <person name="Lechner B.E."/>
            <person name="Liimatainen K."/>
            <person name="Lipzen A."/>
            <person name="Lukacs Z."/>
            <person name="Mihaltcheva S."/>
            <person name="Morgado L.N."/>
            <person name="Niskanen T."/>
            <person name="Noordeloos M.E."/>
            <person name="Ohm R.A."/>
            <person name="Ortiz-Santana B."/>
            <person name="Ovrebo C."/>
            <person name="Racz N."/>
            <person name="Riley R."/>
            <person name="Savchenko A."/>
            <person name="Shiryaev A."/>
            <person name="Soop K."/>
            <person name="Spirin V."/>
            <person name="Szebenyi C."/>
            <person name="Tomsovsky M."/>
            <person name="Tulloss R.E."/>
            <person name="Uehling J."/>
            <person name="Grigoriev I.V."/>
            <person name="Vagvolgyi C."/>
            <person name="Papp T."/>
            <person name="Martin F.M."/>
            <person name="Miettinen O."/>
            <person name="Hibbett D.S."/>
            <person name="Nagy L.G."/>
        </authorList>
    </citation>
    <scope>NUCLEOTIDE SEQUENCE [LARGE SCALE GENOMIC DNA]</scope>
    <source>
        <strain evidence="10 11">FP101781</strain>
    </source>
</reference>
<gene>
    <name evidence="10" type="ORF">FA13DRAFT_571472</name>
</gene>
<evidence type="ECO:0000256" key="6">
    <source>
        <dbReference type="ARBA" id="ARBA00023242"/>
    </source>
</evidence>
<keyword evidence="11" id="KW-1185">Reference proteome</keyword>
<evidence type="ECO:0000256" key="4">
    <source>
        <dbReference type="ARBA" id="ARBA00022801"/>
    </source>
</evidence>
<evidence type="ECO:0000256" key="9">
    <source>
        <dbReference type="RuleBase" id="RU369031"/>
    </source>
</evidence>
<evidence type="ECO:0000256" key="5">
    <source>
        <dbReference type="ARBA" id="ARBA00022912"/>
    </source>
</evidence>
<keyword evidence="4 9" id="KW-0378">Hydrolase</keyword>
<sequence length="186" mass="20924">MYCRHRVISSGTGSAVRLPGPAIDKPNIYPFGTPYNTIYEDLQSKDPRLYNANGLLPMIDRNRRIKLAPERWQETRTVADVVITCEERCFDAVCDDLMNRGGEYNKSVHIINMEIKDNHEEAHIAGKAMLDLAAAVSGSSSTNRIAILTPSGQIEATDDIDEDIDRILQEQQETHPHNLLHSVAYY</sequence>
<name>A0A4Y7T7J8_COPMI</name>
<dbReference type="GO" id="GO:0004722">
    <property type="term" value="F:protein serine/threonine phosphatase activity"/>
    <property type="evidence" value="ECO:0007669"/>
    <property type="project" value="UniProtKB-UniRule"/>
</dbReference>
<dbReference type="STRING" id="71717.A0A4Y7T7J8"/>
<comment type="function">
    <text evidence="9">Component of the cleavage and polyadenylation factor (CPF) complex, which plays a key role in polyadenylation-dependent pre-mRNA 3'-end formation and cooperates with cleavage factors including the CFIA complex and NAB4/CFIB. SSU72 is required for 3'-end formation of snoRNAs.</text>
</comment>
<dbReference type="AlphaFoldDB" id="A0A4Y7T7J8"/>
<dbReference type="Gene3D" id="3.40.50.2300">
    <property type="match status" value="1"/>
</dbReference>
<dbReference type="OrthoDB" id="57957at2759"/>
<comment type="caution">
    <text evidence="10">The sequence shown here is derived from an EMBL/GenBank/DDBJ whole genome shotgun (WGS) entry which is preliminary data.</text>
</comment>
<evidence type="ECO:0000256" key="8">
    <source>
        <dbReference type="ARBA" id="ARBA00048336"/>
    </source>
</evidence>
<dbReference type="InterPro" id="IPR006811">
    <property type="entry name" value="RNA_pol_II_suA"/>
</dbReference>
<dbReference type="Pfam" id="PF04722">
    <property type="entry name" value="Ssu72"/>
    <property type="match status" value="1"/>
</dbReference>
<dbReference type="EMBL" id="QPFP01000024">
    <property type="protein sequence ID" value="TEB30143.1"/>
    <property type="molecule type" value="Genomic_DNA"/>
</dbReference>
<evidence type="ECO:0000256" key="7">
    <source>
        <dbReference type="ARBA" id="ARBA00047761"/>
    </source>
</evidence>
<accession>A0A4Y7T7J8</accession>
<evidence type="ECO:0000256" key="1">
    <source>
        <dbReference type="ARBA" id="ARBA00004123"/>
    </source>
</evidence>
<keyword evidence="5 9" id="KW-0904">Protein phosphatase</keyword>
<evidence type="ECO:0000256" key="2">
    <source>
        <dbReference type="ARBA" id="ARBA00008978"/>
    </source>
</evidence>
<dbReference type="Proteomes" id="UP000298030">
    <property type="component" value="Unassembled WGS sequence"/>
</dbReference>
<comment type="catalytic activity">
    <reaction evidence="8 9">
        <text>O-phospho-L-threonyl-[protein] + H2O = L-threonyl-[protein] + phosphate</text>
        <dbReference type="Rhea" id="RHEA:47004"/>
        <dbReference type="Rhea" id="RHEA-COMP:11060"/>
        <dbReference type="Rhea" id="RHEA-COMP:11605"/>
        <dbReference type="ChEBI" id="CHEBI:15377"/>
        <dbReference type="ChEBI" id="CHEBI:30013"/>
        <dbReference type="ChEBI" id="CHEBI:43474"/>
        <dbReference type="ChEBI" id="CHEBI:61977"/>
        <dbReference type="EC" id="3.1.3.16"/>
    </reaction>
</comment>
<keyword evidence="6 9" id="KW-0539">Nucleus</keyword>
<evidence type="ECO:0000313" key="10">
    <source>
        <dbReference type="EMBL" id="TEB30143.1"/>
    </source>
</evidence>
<dbReference type="EC" id="3.1.3.16" evidence="9"/>
<dbReference type="GO" id="GO:0005634">
    <property type="term" value="C:nucleus"/>
    <property type="evidence" value="ECO:0007669"/>
    <property type="project" value="UniProtKB-SubCell"/>
</dbReference>
<evidence type="ECO:0000256" key="3">
    <source>
        <dbReference type="ARBA" id="ARBA00022664"/>
    </source>
</evidence>
<comment type="similarity">
    <text evidence="2 9">Belongs to the SSU72 phosphatase family.</text>
</comment>
<dbReference type="GO" id="GO:0006397">
    <property type="term" value="P:mRNA processing"/>
    <property type="evidence" value="ECO:0007669"/>
    <property type="project" value="UniProtKB-KW"/>
</dbReference>
<protein>
    <recommendedName>
        <fullName evidence="9">RNA polymerase II subunit A C-terminal domain phosphatase SSU72</fullName>
        <shortName evidence="9">CTD phosphatase SSU72</shortName>
        <ecNumber evidence="9">3.1.3.16</ecNumber>
    </recommendedName>
</protein>
<comment type="catalytic activity">
    <reaction evidence="7 9">
        <text>O-phospho-L-seryl-[protein] + H2O = L-seryl-[protein] + phosphate</text>
        <dbReference type="Rhea" id="RHEA:20629"/>
        <dbReference type="Rhea" id="RHEA-COMP:9863"/>
        <dbReference type="Rhea" id="RHEA-COMP:11604"/>
        <dbReference type="ChEBI" id="CHEBI:15377"/>
        <dbReference type="ChEBI" id="CHEBI:29999"/>
        <dbReference type="ChEBI" id="CHEBI:43474"/>
        <dbReference type="ChEBI" id="CHEBI:83421"/>
        <dbReference type="EC" id="3.1.3.16"/>
    </reaction>
</comment>
<comment type="subunit">
    <text evidence="9">Component of the cleavage and polyadenylation factor (CPF) complex.</text>
</comment>